<reference evidence="3" key="1">
    <citation type="journal article" date="2006" name="Science">
        <title>Ancient noncoding elements conserved in the human genome.</title>
        <authorList>
            <person name="Venkatesh B."/>
            <person name="Kirkness E.F."/>
            <person name="Loh Y.H."/>
            <person name="Halpern A.L."/>
            <person name="Lee A.P."/>
            <person name="Johnson J."/>
            <person name="Dandona N."/>
            <person name="Viswanathan L.D."/>
            <person name="Tay A."/>
            <person name="Venter J.C."/>
            <person name="Strausberg R.L."/>
            <person name="Brenner S."/>
        </authorList>
    </citation>
    <scope>NUCLEOTIDE SEQUENCE [LARGE SCALE GENOMIC DNA]</scope>
</reference>
<keyword evidence="1" id="KW-1133">Transmembrane helix</keyword>
<keyword evidence="1" id="KW-0812">Transmembrane</keyword>
<protein>
    <submittedName>
        <fullName evidence="2">Transmembrane protein 125-like</fullName>
    </submittedName>
</protein>
<keyword evidence="1" id="KW-0472">Membrane</keyword>
<accession>A0A4W3GZG6</accession>
<dbReference type="Ensembl" id="ENSCMIT00000009179.1">
    <property type="protein sequence ID" value="ENSCMIP00000008931.1"/>
    <property type="gene ID" value="ENSCMIG00000004766.1"/>
</dbReference>
<reference evidence="2" key="5">
    <citation type="submission" date="2025-09" db="UniProtKB">
        <authorList>
            <consortium name="Ensembl"/>
        </authorList>
    </citation>
    <scope>IDENTIFICATION</scope>
</reference>
<dbReference type="PANTHER" id="PTHR31416:SF1">
    <property type="entry name" value="TRANSMEMBRANE PROTEIN 125"/>
    <property type="match status" value="1"/>
</dbReference>
<evidence type="ECO:0000313" key="2">
    <source>
        <dbReference type="Ensembl" id="ENSCMIP00000008931.1"/>
    </source>
</evidence>
<dbReference type="InterPro" id="IPR028165">
    <property type="entry name" value="TMEM125"/>
</dbReference>
<keyword evidence="3" id="KW-1185">Reference proteome</keyword>
<dbReference type="InParanoid" id="A0A4W3GZG6"/>
<dbReference type="OMA" id="DNTEARP"/>
<evidence type="ECO:0000256" key="1">
    <source>
        <dbReference type="SAM" id="Phobius"/>
    </source>
</evidence>
<dbReference type="GeneTree" id="ENSGT00390000003015"/>
<sequence>MSELSEISSGRSPANRARIQQSILENNVDLWWFKDPKRSLLCYSVAVVLILGFEIGGIVLISTATSKSSEWRFGVGILLTILALLILVKQLVSSAIQDMSCLRSRAQVNILRSGGLIDLLMILVAACAVLICGIVLIIIAKSDPDLSDIPWNDILNAGVILTVAASVILLSLVLYVVIIHFYPQMGIRSSARGLPEIYIISAGISERRPREASSTSNLI</sequence>
<dbReference type="AlphaFoldDB" id="A0A4W3GZG6"/>
<dbReference type="Pfam" id="PF15109">
    <property type="entry name" value="TMEM125"/>
    <property type="match status" value="1"/>
</dbReference>
<feature type="transmembrane region" description="Helical" evidence="1">
    <location>
        <begin position="73"/>
        <end position="96"/>
    </location>
</feature>
<proteinExistence type="predicted"/>
<dbReference type="FunCoup" id="A0A4W3GZG6">
    <property type="interactions" value="4"/>
</dbReference>
<reference evidence="3" key="3">
    <citation type="journal article" date="2014" name="Nature">
        <title>Elephant shark genome provides unique insights into gnathostome evolution.</title>
        <authorList>
            <consortium name="International Elephant Shark Genome Sequencing Consortium"/>
            <person name="Venkatesh B."/>
            <person name="Lee A.P."/>
            <person name="Ravi V."/>
            <person name="Maurya A.K."/>
            <person name="Lian M.M."/>
            <person name="Swann J.B."/>
            <person name="Ohta Y."/>
            <person name="Flajnik M.F."/>
            <person name="Sutoh Y."/>
            <person name="Kasahara M."/>
            <person name="Hoon S."/>
            <person name="Gangu V."/>
            <person name="Roy S.W."/>
            <person name="Irimia M."/>
            <person name="Korzh V."/>
            <person name="Kondrychyn I."/>
            <person name="Lim Z.W."/>
            <person name="Tay B.H."/>
            <person name="Tohari S."/>
            <person name="Kong K.W."/>
            <person name="Ho S."/>
            <person name="Lorente-Galdos B."/>
            <person name="Quilez J."/>
            <person name="Marques-Bonet T."/>
            <person name="Raney B.J."/>
            <person name="Ingham P.W."/>
            <person name="Tay A."/>
            <person name="Hillier L.W."/>
            <person name="Minx P."/>
            <person name="Boehm T."/>
            <person name="Wilson R.K."/>
            <person name="Brenner S."/>
            <person name="Warren W.C."/>
        </authorList>
    </citation>
    <scope>NUCLEOTIDE SEQUENCE [LARGE SCALE GENOMIC DNA]</scope>
</reference>
<reference evidence="3" key="2">
    <citation type="journal article" date="2007" name="PLoS Biol.">
        <title>Survey sequencing and comparative analysis of the elephant shark (Callorhinchus milii) genome.</title>
        <authorList>
            <person name="Venkatesh B."/>
            <person name="Kirkness E.F."/>
            <person name="Loh Y.H."/>
            <person name="Halpern A.L."/>
            <person name="Lee A.P."/>
            <person name="Johnson J."/>
            <person name="Dandona N."/>
            <person name="Viswanathan L.D."/>
            <person name="Tay A."/>
            <person name="Venter J.C."/>
            <person name="Strausberg R.L."/>
            <person name="Brenner S."/>
        </authorList>
    </citation>
    <scope>NUCLEOTIDE SEQUENCE [LARGE SCALE GENOMIC DNA]</scope>
</reference>
<feature type="transmembrane region" description="Helical" evidence="1">
    <location>
        <begin position="116"/>
        <end position="139"/>
    </location>
</feature>
<feature type="transmembrane region" description="Helical" evidence="1">
    <location>
        <begin position="40"/>
        <end position="61"/>
    </location>
</feature>
<name>A0A4W3GZG6_CALMI</name>
<feature type="transmembrane region" description="Helical" evidence="1">
    <location>
        <begin position="159"/>
        <end position="182"/>
    </location>
</feature>
<evidence type="ECO:0000313" key="3">
    <source>
        <dbReference type="Proteomes" id="UP000314986"/>
    </source>
</evidence>
<reference evidence="2" key="4">
    <citation type="submission" date="2025-08" db="UniProtKB">
        <authorList>
            <consortium name="Ensembl"/>
        </authorList>
    </citation>
    <scope>IDENTIFICATION</scope>
</reference>
<dbReference type="Proteomes" id="UP000314986">
    <property type="component" value="Unassembled WGS sequence"/>
</dbReference>
<organism evidence="2 3">
    <name type="scientific">Callorhinchus milii</name>
    <name type="common">Ghost shark</name>
    <dbReference type="NCBI Taxonomy" id="7868"/>
    <lineage>
        <taxon>Eukaryota</taxon>
        <taxon>Metazoa</taxon>
        <taxon>Chordata</taxon>
        <taxon>Craniata</taxon>
        <taxon>Vertebrata</taxon>
        <taxon>Chondrichthyes</taxon>
        <taxon>Holocephali</taxon>
        <taxon>Chimaeriformes</taxon>
        <taxon>Callorhinchidae</taxon>
        <taxon>Callorhinchus</taxon>
    </lineage>
</organism>
<dbReference type="PANTHER" id="PTHR31416">
    <property type="entry name" value="TRANSMEMBRANE PROTEIN 125"/>
    <property type="match status" value="1"/>
</dbReference>